<evidence type="ECO:0000259" key="1">
    <source>
        <dbReference type="Pfam" id="PF09286"/>
    </source>
</evidence>
<dbReference type="Proteomes" id="UP001164768">
    <property type="component" value="Chromosome"/>
</dbReference>
<sequence length="91" mass="9984">MKKMGLIVTSLVVGLICFGGIQGQAAKLVTVATPYRQSRLQHLYHVKKVAKKKTVSLDIVLKPRQTKTLSQLALAVNTTDSQSFKGYLTPQ</sequence>
<dbReference type="GO" id="GO:0008236">
    <property type="term" value="F:serine-type peptidase activity"/>
    <property type="evidence" value="ECO:0007669"/>
    <property type="project" value="InterPro"/>
</dbReference>
<reference evidence="2" key="1">
    <citation type="submission" date="2022-11" db="EMBL/GenBank/DDBJ databases">
        <title>Whole genome sequence of Levilactobacillus brevis SMB091.</title>
        <authorList>
            <person name="Kim J.-M."/>
            <person name="Kim O.-C."/>
            <person name="Choi Y.H."/>
            <person name="Han N.S."/>
            <person name="Hurh B."/>
        </authorList>
    </citation>
    <scope>NUCLEOTIDE SEQUENCE</scope>
    <source>
        <strain evidence="2">SMB091</strain>
    </source>
</reference>
<dbReference type="EMBL" id="CP113117">
    <property type="protein sequence ID" value="WAD00793.1"/>
    <property type="molecule type" value="Genomic_DNA"/>
</dbReference>
<protein>
    <recommendedName>
        <fullName evidence="1">Peptidase S53 activation domain-containing protein</fullName>
    </recommendedName>
</protein>
<dbReference type="Pfam" id="PF09286">
    <property type="entry name" value="Pro-kuma_activ"/>
    <property type="match status" value="1"/>
</dbReference>
<evidence type="ECO:0000313" key="3">
    <source>
        <dbReference type="Proteomes" id="UP001164768"/>
    </source>
</evidence>
<organism evidence="2 3">
    <name type="scientific">Levilactobacillus brevis</name>
    <name type="common">Lactobacillus brevis</name>
    <dbReference type="NCBI Taxonomy" id="1580"/>
    <lineage>
        <taxon>Bacteria</taxon>
        <taxon>Bacillati</taxon>
        <taxon>Bacillota</taxon>
        <taxon>Bacilli</taxon>
        <taxon>Lactobacillales</taxon>
        <taxon>Lactobacillaceae</taxon>
        <taxon>Levilactobacillus</taxon>
    </lineage>
</organism>
<feature type="domain" description="Peptidase S53 activation" evidence="1">
    <location>
        <begin position="44"/>
        <end position="91"/>
    </location>
</feature>
<accession>A0AB38X463</accession>
<dbReference type="SUPFAM" id="SSF54897">
    <property type="entry name" value="Protease propeptides/inhibitors"/>
    <property type="match status" value="1"/>
</dbReference>
<dbReference type="AlphaFoldDB" id="A0AB38X463"/>
<dbReference type="InterPro" id="IPR015366">
    <property type="entry name" value="S53_propep"/>
</dbReference>
<proteinExistence type="predicted"/>
<evidence type="ECO:0000313" key="2">
    <source>
        <dbReference type="EMBL" id="WAD00793.1"/>
    </source>
</evidence>
<name>A0AB38X463_LEVBR</name>
<gene>
    <name evidence="2" type="ORF">ORR04_07540</name>
</gene>